<dbReference type="InterPro" id="IPR053717">
    <property type="entry name" value="MerB_lyase_sf"/>
</dbReference>
<name>A0A2N3VH93_9NOCA</name>
<organism evidence="1 2">
    <name type="scientific">Nocardia fluminea</name>
    <dbReference type="NCBI Taxonomy" id="134984"/>
    <lineage>
        <taxon>Bacteria</taxon>
        <taxon>Bacillati</taxon>
        <taxon>Actinomycetota</taxon>
        <taxon>Actinomycetes</taxon>
        <taxon>Mycobacteriales</taxon>
        <taxon>Nocardiaceae</taxon>
        <taxon>Nocardia</taxon>
    </lineage>
</organism>
<comment type="caution">
    <text evidence="1">The sequence shown here is derived from an EMBL/GenBank/DDBJ whole genome shotgun (WGS) entry which is preliminary data.</text>
</comment>
<dbReference type="EMBL" id="PJMW01000002">
    <property type="protein sequence ID" value="PKV80997.1"/>
    <property type="molecule type" value="Genomic_DNA"/>
</dbReference>
<keyword evidence="1" id="KW-0456">Lyase</keyword>
<dbReference type="GO" id="GO:0018836">
    <property type="term" value="F:alkylmercury lyase activity"/>
    <property type="evidence" value="ECO:0007669"/>
    <property type="project" value="InterPro"/>
</dbReference>
<keyword evidence="2" id="KW-1185">Reference proteome</keyword>
<proteinExistence type="predicted"/>
<evidence type="ECO:0000313" key="1">
    <source>
        <dbReference type="EMBL" id="PKV80997.1"/>
    </source>
</evidence>
<gene>
    <name evidence="1" type="ORF">ATK86_5441</name>
</gene>
<dbReference type="RefSeq" id="WP_101466829.1">
    <property type="nucleotide sequence ID" value="NZ_PJMW01000002.1"/>
</dbReference>
<dbReference type="OrthoDB" id="7185309at2"/>
<reference evidence="1 2" key="1">
    <citation type="submission" date="2017-12" db="EMBL/GenBank/DDBJ databases">
        <title>Sequencing the genomes of 1000 Actinobacteria strains.</title>
        <authorList>
            <person name="Klenk H.-P."/>
        </authorList>
    </citation>
    <scope>NUCLEOTIDE SEQUENCE [LARGE SCALE GENOMIC DNA]</scope>
    <source>
        <strain evidence="1 2">DSM 44489</strain>
    </source>
</reference>
<sequence>MKLEILQVPDCPNVSVLEERIREAIGSELVEVDIVHRVLDTASDAAAAGMTGSPTLLVDGKDPFAVPGQAPSVSCRLYRSEIGAVSGAPSVVALRGALHSADSSTTSGSTPGVAVDCCAPASGESSAAAVLGAWRAAAQPTDPSERAVHHAILLGFASSGQAPAAADLAAVAAKHDASVAQVLERLHTADVIRLSRSGNVESAYPFSAAPTPHRVRIATGAQVYAMCAIDALGIAAMLDTDVAIESVDPSTGEPITVTIRDAIVAAQPPTTVVFVGAQATPGPSADTCCSYLNFFGDRPTAQNWADAHPQVGGIILDLADAQLLGTRIFGNQLRA</sequence>
<dbReference type="AlphaFoldDB" id="A0A2N3VH93"/>
<dbReference type="SUPFAM" id="SSF160387">
    <property type="entry name" value="NosL/MerB-like"/>
    <property type="match status" value="1"/>
</dbReference>
<dbReference type="Pfam" id="PF03243">
    <property type="entry name" value="MerB"/>
    <property type="match status" value="1"/>
</dbReference>
<dbReference type="Gene3D" id="3.30.450.410">
    <property type="match status" value="1"/>
</dbReference>
<protein>
    <submittedName>
        <fullName evidence="1">Alkylmercury lyase-like protein</fullName>
    </submittedName>
</protein>
<evidence type="ECO:0000313" key="2">
    <source>
        <dbReference type="Proteomes" id="UP000233766"/>
    </source>
</evidence>
<dbReference type="InterPro" id="IPR004927">
    <property type="entry name" value="MerB"/>
</dbReference>
<accession>A0A2N3VH93</accession>
<dbReference type="Proteomes" id="UP000233766">
    <property type="component" value="Unassembled WGS sequence"/>
</dbReference>
<dbReference type="PRINTS" id="PR01699">
    <property type="entry name" value="ORGNOHGLYASE"/>
</dbReference>